<organism evidence="2 5">
    <name type="scientific">Rhizophagus irregularis</name>
    <dbReference type="NCBI Taxonomy" id="588596"/>
    <lineage>
        <taxon>Eukaryota</taxon>
        <taxon>Fungi</taxon>
        <taxon>Fungi incertae sedis</taxon>
        <taxon>Mucoromycota</taxon>
        <taxon>Glomeromycotina</taxon>
        <taxon>Glomeromycetes</taxon>
        <taxon>Glomerales</taxon>
        <taxon>Glomeraceae</taxon>
        <taxon>Rhizophagus</taxon>
    </lineage>
</organism>
<dbReference type="EMBL" id="CAGKOT010000041">
    <property type="protein sequence ID" value="CAB5379814.1"/>
    <property type="molecule type" value="Genomic_DNA"/>
</dbReference>
<protein>
    <submittedName>
        <fullName evidence="2">Uncharacterized protein</fullName>
    </submittedName>
</protein>
<comment type="caution">
    <text evidence="2">The sequence shown here is derived from an EMBL/GenBank/DDBJ whole genome shotgun (WGS) entry which is preliminary data.</text>
</comment>
<evidence type="ECO:0000313" key="5">
    <source>
        <dbReference type="Proteomes" id="UP000684084"/>
    </source>
</evidence>
<evidence type="ECO:0000313" key="1">
    <source>
        <dbReference type="EMBL" id="CAB5316531.1"/>
    </source>
</evidence>
<dbReference type="AlphaFoldDB" id="A0A915YRX4"/>
<proteinExistence type="predicted"/>
<evidence type="ECO:0000313" key="4">
    <source>
        <dbReference type="EMBL" id="CAB5379814.1"/>
    </source>
</evidence>
<accession>A0A915YRX4</accession>
<sequence length="216" mass="24536">MEKGKLGTINGISNWHEFTWPETGENTGYICTRALPEFGNWNKISHCQIDKITKSRTFGKPTPIYTTHTQPSKSWTVPLTSRKENTQGDQEIQEVEEEQIEDMDIDPISKSAIVFGCGWALSENLKVNQKVPTKRITEHVKGLLTIMFHSGTANPRLKMNANEMHEELLKRVTDNEISKDDVPKVSTIANWITSTSRSFKKTMALRLLEEAESSEQ</sequence>
<name>A0A915YRX4_9GLOM</name>
<dbReference type="EMBL" id="CAGKOT010000018">
    <property type="protein sequence ID" value="CAB5363645.1"/>
    <property type="molecule type" value="Genomic_DNA"/>
</dbReference>
<dbReference type="EMBL" id="CAGKOT010000002">
    <property type="protein sequence ID" value="CAB5316531.1"/>
    <property type="molecule type" value="Genomic_DNA"/>
</dbReference>
<dbReference type="Proteomes" id="UP000684084">
    <property type="component" value="Unassembled WGS sequence"/>
</dbReference>
<gene>
    <name evidence="4" type="ORF">CHRIB12_LOCUS16802</name>
    <name evidence="1" type="ORF">CHRIB12_LOCUS1940</name>
    <name evidence="2" type="ORF">CHRIB12_LOCUS2240</name>
    <name evidence="3" type="ORF">CHRIB12_LOCUS9623</name>
</gene>
<dbReference type="VEuPathDB" id="FungiDB:RhiirFUN_024205"/>
<reference evidence="2" key="1">
    <citation type="submission" date="2020-05" db="EMBL/GenBank/DDBJ databases">
        <authorList>
            <person name="Rincon C."/>
            <person name="Sanders R I."/>
            <person name="Robbins C."/>
            <person name="Chaturvedi A."/>
        </authorList>
    </citation>
    <scope>NUCLEOTIDE SEQUENCE</scope>
    <source>
        <strain evidence="2">CHB12</strain>
    </source>
</reference>
<dbReference type="OrthoDB" id="2430372at2759"/>
<evidence type="ECO:0000313" key="2">
    <source>
        <dbReference type="EMBL" id="CAB5321523.1"/>
    </source>
</evidence>
<dbReference type="EMBL" id="CAGKOT010000003">
    <property type="protein sequence ID" value="CAB5321523.1"/>
    <property type="molecule type" value="Genomic_DNA"/>
</dbReference>
<evidence type="ECO:0000313" key="3">
    <source>
        <dbReference type="EMBL" id="CAB5363645.1"/>
    </source>
</evidence>